<keyword evidence="5" id="KW-1185">Reference proteome</keyword>
<dbReference type="OrthoDB" id="8595007at2"/>
<evidence type="ECO:0000259" key="3">
    <source>
        <dbReference type="Pfam" id="PF12969"/>
    </source>
</evidence>
<reference evidence="4 5" key="1">
    <citation type="submission" date="2019-03" db="EMBL/GenBank/DDBJ databases">
        <title>Genomic Encyclopedia of Type Strains, Phase III (KMG-III): the genomes of soil and plant-associated and newly described type strains.</title>
        <authorList>
            <person name="Whitman W."/>
        </authorList>
    </citation>
    <scope>NUCLEOTIDE SEQUENCE [LARGE SCALE GENOMIC DNA]</scope>
    <source>
        <strain evidence="4 5">CECT 8976</strain>
    </source>
</reference>
<dbReference type="EMBL" id="SNZP01000003">
    <property type="protein sequence ID" value="TDR81560.1"/>
    <property type="molecule type" value="Genomic_DNA"/>
</dbReference>
<gene>
    <name evidence="4" type="ORF">DFP86_103213</name>
</gene>
<dbReference type="Proteomes" id="UP000295611">
    <property type="component" value="Unassembled WGS sequence"/>
</dbReference>
<protein>
    <submittedName>
        <fullName evidence="4">Transglutaminase superfamily protein</fullName>
    </submittedName>
</protein>
<keyword evidence="1" id="KW-0732">Signal</keyword>
<evidence type="ECO:0000259" key="2">
    <source>
        <dbReference type="Pfam" id="PF01841"/>
    </source>
</evidence>
<feature type="chain" id="PRO_5020584066" evidence="1">
    <location>
        <begin position="22"/>
        <end position="631"/>
    </location>
</feature>
<dbReference type="Gene3D" id="2.60.120.1130">
    <property type="match status" value="1"/>
</dbReference>
<dbReference type="SUPFAM" id="SSF54001">
    <property type="entry name" value="Cysteine proteinases"/>
    <property type="match status" value="1"/>
</dbReference>
<feature type="domain" description="DUF3857" evidence="3">
    <location>
        <begin position="41"/>
        <end position="208"/>
    </location>
</feature>
<accession>A0A4R7B9I4</accession>
<dbReference type="InterPro" id="IPR002931">
    <property type="entry name" value="Transglutaminase-like"/>
</dbReference>
<feature type="signal peptide" evidence="1">
    <location>
        <begin position="1"/>
        <end position="21"/>
    </location>
</feature>
<dbReference type="Pfam" id="PF12969">
    <property type="entry name" value="DUF3857"/>
    <property type="match status" value="1"/>
</dbReference>
<name>A0A4R7B9I4_9NEIS</name>
<dbReference type="InterPro" id="IPR038765">
    <property type="entry name" value="Papain-like_cys_pep_sf"/>
</dbReference>
<dbReference type="AlphaFoldDB" id="A0A4R7B9I4"/>
<dbReference type="Gene3D" id="2.60.40.3140">
    <property type="match status" value="1"/>
</dbReference>
<evidence type="ECO:0000313" key="4">
    <source>
        <dbReference type="EMBL" id="TDR81560.1"/>
    </source>
</evidence>
<dbReference type="Gene3D" id="3.10.620.30">
    <property type="match status" value="1"/>
</dbReference>
<proteinExistence type="predicted"/>
<dbReference type="Pfam" id="PF01841">
    <property type="entry name" value="Transglut_core"/>
    <property type="match status" value="1"/>
</dbReference>
<organism evidence="4 5">
    <name type="scientific">Paludibacterium purpuratum</name>
    <dbReference type="NCBI Taxonomy" id="1144873"/>
    <lineage>
        <taxon>Bacteria</taxon>
        <taxon>Pseudomonadati</taxon>
        <taxon>Pseudomonadota</taxon>
        <taxon>Betaproteobacteria</taxon>
        <taxon>Neisseriales</taxon>
        <taxon>Chromobacteriaceae</taxon>
        <taxon>Paludibacterium</taxon>
    </lineage>
</organism>
<sequence>MKRLVVFSYLLAMVPVATVHAASYQPDITIVRSETRIEVSADGSLVEDAQLEVRVNTQSALAANSQMALSYNRDLEDLQIVEAATRTSSGQVLAVSPGQILDQAAGFSGQPQFGANRLRQVRFSGLEVGGRALLHWRRHVRQALWPSGQFDYTWGQSLHDQIQSASLTVTLPESMPLHWEAEGVSPISASVESGRRVWRWTLQQPNPPAPEARAVEDEDYSPHVVISSFADYAALGQAYWQGAHDKASVTPDVRRLAQRITAGKTDRHAKAVALYDWVSQHIRWVAIYFGHGGLVPHAADEVLHNGYGDCKDHATLLQALLSASGIRSSQVLIDAGYRYRLPMSAPAHEVFNHAINYLPDEHVFLDSTLAEAPFGQLSEREYGKQALVIDDLNGHGVLLQTPVATSMRDQEREKTIMTLSSDGTIHGSSHVQLVGAPELSARMLFSDLAKGDETRLAMHMLQKSGQTGTGSYQIGQPDNLDIAFSFQTHFVLPTLMNTGEPGGFVIPEGVRGFDGVVSPFANTDSKVRQFPLRLRPGHFREETQLTLPPGLSVLALPVDTELTTRFGRYQAHYRRQGAKLMVVRDLLLDWPTPWIGPSDYPDFAEMGMRILNDTSAQVIYQPQRKSDISTP</sequence>
<comment type="caution">
    <text evidence="4">The sequence shown here is derived from an EMBL/GenBank/DDBJ whole genome shotgun (WGS) entry which is preliminary data.</text>
</comment>
<dbReference type="InterPro" id="IPR024618">
    <property type="entry name" value="DUF3857"/>
</dbReference>
<feature type="domain" description="Transglutaminase-like" evidence="2">
    <location>
        <begin position="255"/>
        <end position="329"/>
    </location>
</feature>
<dbReference type="RefSeq" id="WP_133678925.1">
    <property type="nucleotide sequence ID" value="NZ_SNZP01000003.1"/>
</dbReference>
<evidence type="ECO:0000256" key="1">
    <source>
        <dbReference type="SAM" id="SignalP"/>
    </source>
</evidence>
<evidence type="ECO:0000313" key="5">
    <source>
        <dbReference type="Proteomes" id="UP000295611"/>
    </source>
</evidence>